<sequence>MPLWCLVSAQCLKACGNCHEPSNSRPSASAKEVLWRRRGAIEKWCNCPCNCGTKRRS</sequence>
<evidence type="ECO:0000313" key="1">
    <source>
        <dbReference type="EMBL" id="CAL1298023.1"/>
    </source>
</evidence>
<keyword evidence="2" id="KW-1185">Reference proteome</keyword>
<evidence type="ECO:0000313" key="2">
    <source>
        <dbReference type="Proteomes" id="UP001497382"/>
    </source>
</evidence>
<proteinExistence type="predicted"/>
<reference evidence="1 2" key="1">
    <citation type="submission" date="2024-04" db="EMBL/GenBank/DDBJ databases">
        <authorList>
            <person name="Rising A."/>
            <person name="Reimegard J."/>
            <person name="Sonavane S."/>
            <person name="Akerstrom W."/>
            <person name="Nylinder S."/>
            <person name="Hedman E."/>
            <person name="Kallberg Y."/>
        </authorList>
    </citation>
    <scope>NUCLEOTIDE SEQUENCE [LARGE SCALE GENOMIC DNA]</scope>
</reference>
<dbReference type="AlphaFoldDB" id="A0AAV2BRR4"/>
<name>A0AAV2BRR4_9ARAC</name>
<protein>
    <submittedName>
        <fullName evidence="1">Uncharacterized protein</fullName>
    </submittedName>
</protein>
<accession>A0AAV2BRR4</accession>
<organism evidence="1 2">
    <name type="scientific">Larinioides sclopetarius</name>
    <dbReference type="NCBI Taxonomy" id="280406"/>
    <lineage>
        <taxon>Eukaryota</taxon>
        <taxon>Metazoa</taxon>
        <taxon>Ecdysozoa</taxon>
        <taxon>Arthropoda</taxon>
        <taxon>Chelicerata</taxon>
        <taxon>Arachnida</taxon>
        <taxon>Araneae</taxon>
        <taxon>Araneomorphae</taxon>
        <taxon>Entelegynae</taxon>
        <taxon>Araneoidea</taxon>
        <taxon>Araneidae</taxon>
        <taxon>Larinioides</taxon>
    </lineage>
</organism>
<dbReference type="Proteomes" id="UP001497382">
    <property type="component" value="Unassembled WGS sequence"/>
</dbReference>
<comment type="caution">
    <text evidence="1">The sequence shown here is derived from an EMBL/GenBank/DDBJ whole genome shotgun (WGS) entry which is preliminary data.</text>
</comment>
<gene>
    <name evidence="1" type="ORF">LARSCL_LOCUS20651</name>
</gene>
<dbReference type="EMBL" id="CAXIEN010000451">
    <property type="protein sequence ID" value="CAL1298023.1"/>
    <property type="molecule type" value="Genomic_DNA"/>
</dbReference>